<keyword evidence="2 4" id="KW-0238">DNA-binding</keyword>
<dbReference type="GO" id="GO:0007420">
    <property type="term" value="P:brain development"/>
    <property type="evidence" value="ECO:0007669"/>
    <property type="project" value="TreeGrafter"/>
</dbReference>
<feature type="region of interest" description="Disordered" evidence="5">
    <location>
        <begin position="270"/>
        <end position="328"/>
    </location>
</feature>
<dbReference type="InterPro" id="IPR009071">
    <property type="entry name" value="HMG_box_dom"/>
</dbReference>
<dbReference type="SMART" id="SM00398">
    <property type="entry name" value="HMG"/>
    <property type="match status" value="1"/>
</dbReference>
<dbReference type="InterPro" id="IPR050140">
    <property type="entry name" value="SRY-related_HMG-box_TF-like"/>
</dbReference>
<accession>A0A5N5T4K7</accession>
<keyword evidence="3 4" id="KW-0539">Nucleus</keyword>
<dbReference type="EMBL" id="SEYY01012038">
    <property type="protein sequence ID" value="KAB7500999.1"/>
    <property type="molecule type" value="Genomic_DNA"/>
</dbReference>
<evidence type="ECO:0000256" key="5">
    <source>
        <dbReference type="SAM" id="MobiDB-lite"/>
    </source>
</evidence>
<evidence type="ECO:0000259" key="6">
    <source>
        <dbReference type="PROSITE" id="PS50118"/>
    </source>
</evidence>
<reference evidence="7 8" key="1">
    <citation type="journal article" date="2019" name="PLoS Biol.">
        <title>Sex chromosomes control vertical transmission of feminizing Wolbachia symbionts in an isopod.</title>
        <authorList>
            <person name="Becking T."/>
            <person name="Chebbi M.A."/>
            <person name="Giraud I."/>
            <person name="Moumen B."/>
            <person name="Laverre T."/>
            <person name="Caubet Y."/>
            <person name="Peccoud J."/>
            <person name="Gilbert C."/>
            <person name="Cordaux R."/>
        </authorList>
    </citation>
    <scope>NUCLEOTIDE SEQUENCE [LARGE SCALE GENOMIC DNA]</scope>
    <source>
        <strain evidence="7">ANa2</strain>
        <tissue evidence="7">Whole body excluding digestive tract and cuticle</tissue>
    </source>
</reference>
<feature type="compositionally biased region" description="Low complexity" evidence="5">
    <location>
        <begin position="272"/>
        <end position="298"/>
    </location>
</feature>
<dbReference type="OrthoDB" id="6247875at2759"/>
<evidence type="ECO:0000313" key="7">
    <source>
        <dbReference type="EMBL" id="KAB7500999.1"/>
    </source>
</evidence>
<proteinExistence type="predicted"/>
<keyword evidence="8" id="KW-1185">Reference proteome</keyword>
<dbReference type="FunFam" id="1.10.30.10:FF:000002">
    <property type="entry name" value="transcription factor Sox-2"/>
    <property type="match status" value="1"/>
</dbReference>
<evidence type="ECO:0000313" key="8">
    <source>
        <dbReference type="Proteomes" id="UP000326759"/>
    </source>
</evidence>
<dbReference type="Gene3D" id="1.10.30.10">
    <property type="entry name" value="High mobility group box domain"/>
    <property type="match status" value="1"/>
</dbReference>
<dbReference type="PANTHER" id="PTHR10270">
    <property type="entry name" value="SOX TRANSCRIPTION FACTOR"/>
    <property type="match status" value="1"/>
</dbReference>
<comment type="caution">
    <text evidence="7">The sequence shown here is derived from an EMBL/GenBank/DDBJ whole genome shotgun (WGS) entry which is preliminary data.</text>
</comment>
<sequence>MNRKFPQNSDNKIIIRKIIEVEGCVAFACCMSELFDPEKILERTKKHPPNHVKRPMNAFMVWSQMERRSIVAKTPDMHNAEISKQLGKRWKLLTEEQKLPYRLEAQRLKQLHRQEYPNYKYRPKKKSPKCSLNSDPLRGVPLKSTGRVTKIKEEFVCSNPLDSSYSLSKCQEREEKYGSSLLKGNIIGLGQSPFLNEDTPLHKSVSKLPYTSKTIDLTFIGPNHLEYSPQSSSEPLSSPTSSGSFSTFTTSLNISNIKCEPSYSSETCTPIPSAESPFSVSPSSTTSSPSSKGFYSPPSHFPKTCSLGPTFSPEKQSAGGNESENSPEIQEVNKCCSTMGENSWHLPTASGFDNVNQETSLLDDIDINDLNELASDTRFDFPSLSASSEIMQSEGVAVQVERSKELATPPVPSQMTWQQNNVTKQDLVPFLNNTETQGTTVSETNHKTEAYISSSWLRPALEASYNLAEFIR</sequence>
<dbReference type="InterPro" id="IPR036910">
    <property type="entry name" value="HMG_box_dom_sf"/>
</dbReference>
<evidence type="ECO:0000256" key="1">
    <source>
        <dbReference type="ARBA" id="ARBA00004123"/>
    </source>
</evidence>
<feature type="DNA-binding region" description="HMG box" evidence="4">
    <location>
        <begin position="52"/>
        <end position="120"/>
    </location>
</feature>
<dbReference type="GO" id="GO:0000122">
    <property type="term" value="P:negative regulation of transcription by RNA polymerase II"/>
    <property type="evidence" value="ECO:0007669"/>
    <property type="project" value="TreeGrafter"/>
</dbReference>
<feature type="domain" description="HMG box" evidence="6">
    <location>
        <begin position="52"/>
        <end position="120"/>
    </location>
</feature>
<dbReference type="AlphaFoldDB" id="A0A5N5T4K7"/>
<evidence type="ECO:0000256" key="2">
    <source>
        <dbReference type="ARBA" id="ARBA00023125"/>
    </source>
</evidence>
<name>A0A5N5T4K7_9CRUS</name>
<dbReference type="GO" id="GO:0005634">
    <property type="term" value="C:nucleus"/>
    <property type="evidence" value="ECO:0007669"/>
    <property type="project" value="UniProtKB-SubCell"/>
</dbReference>
<dbReference type="CDD" id="cd22029">
    <property type="entry name" value="HMG-box_SoxC"/>
    <property type="match status" value="1"/>
</dbReference>
<protein>
    <submittedName>
        <fullName evidence="7">Putative transcription factor SOX-14</fullName>
    </submittedName>
</protein>
<comment type="subcellular location">
    <subcellularLocation>
        <location evidence="1">Nucleus</location>
    </subcellularLocation>
</comment>
<gene>
    <name evidence="7" type="ORF">Anas_05537</name>
</gene>
<dbReference type="GO" id="GO:0001228">
    <property type="term" value="F:DNA-binding transcription activator activity, RNA polymerase II-specific"/>
    <property type="evidence" value="ECO:0007669"/>
    <property type="project" value="TreeGrafter"/>
</dbReference>
<evidence type="ECO:0000256" key="3">
    <source>
        <dbReference type="ARBA" id="ARBA00023242"/>
    </source>
</evidence>
<feature type="compositionally biased region" description="Polar residues" evidence="5">
    <location>
        <begin position="307"/>
        <end position="328"/>
    </location>
</feature>
<evidence type="ECO:0000256" key="4">
    <source>
        <dbReference type="PROSITE-ProRule" id="PRU00267"/>
    </source>
</evidence>
<organism evidence="7 8">
    <name type="scientific">Armadillidium nasatum</name>
    <dbReference type="NCBI Taxonomy" id="96803"/>
    <lineage>
        <taxon>Eukaryota</taxon>
        <taxon>Metazoa</taxon>
        <taxon>Ecdysozoa</taxon>
        <taxon>Arthropoda</taxon>
        <taxon>Crustacea</taxon>
        <taxon>Multicrustacea</taxon>
        <taxon>Malacostraca</taxon>
        <taxon>Eumalacostraca</taxon>
        <taxon>Peracarida</taxon>
        <taxon>Isopoda</taxon>
        <taxon>Oniscidea</taxon>
        <taxon>Crinocheta</taxon>
        <taxon>Armadillidiidae</taxon>
        <taxon>Armadillidium</taxon>
    </lineage>
</organism>
<dbReference type="PANTHER" id="PTHR10270:SF323">
    <property type="entry name" value="TRANSCRIPTION FACTOR SOX-14-RELATED"/>
    <property type="match status" value="1"/>
</dbReference>
<dbReference type="GO" id="GO:0030182">
    <property type="term" value="P:neuron differentiation"/>
    <property type="evidence" value="ECO:0007669"/>
    <property type="project" value="TreeGrafter"/>
</dbReference>
<dbReference type="PROSITE" id="PS50118">
    <property type="entry name" value="HMG_BOX_2"/>
    <property type="match status" value="1"/>
</dbReference>
<dbReference type="Proteomes" id="UP000326759">
    <property type="component" value="Unassembled WGS sequence"/>
</dbReference>
<dbReference type="GO" id="GO:0000978">
    <property type="term" value="F:RNA polymerase II cis-regulatory region sequence-specific DNA binding"/>
    <property type="evidence" value="ECO:0007669"/>
    <property type="project" value="TreeGrafter"/>
</dbReference>
<dbReference type="SUPFAM" id="SSF47095">
    <property type="entry name" value="HMG-box"/>
    <property type="match status" value="1"/>
</dbReference>
<dbReference type="Pfam" id="PF00505">
    <property type="entry name" value="HMG_box"/>
    <property type="match status" value="1"/>
</dbReference>